<dbReference type="GeneID" id="10031064"/>
<dbReference type="VEuPathDB" id="FungiDB:MGYG_03275"/>
<feature type="transmembrane region" description="Helical" evidence="6">
    <location>
        <begin position="174"/>
        <end position="192"/>
    </location>
</feature>
<feature type="transmembrane region" description="Helical" evidence="6">
    <location>
        <begin position="264"/>
        <end position="286"/>
    </location>
</feature>
<dbReference type="Gene3D" id="1.20.1720.10">
    <property type="entry name" value="Multidrug resistance protein D"/>
    <property type="match status" value="1"/>
</dbReference>
<evidence type="ECO:0000256" key="6">
    <source>
        <dbReference type="SAM" id="Phobius"/>
    </source>
</evidence>
<feature type="transmembrane region" description="Helical" evidence="6">
    <location>
        <begin position="536"/>
        <end position="554"/>
    </location>
</feature>
<feature type="transmembrane region" description="Helical" evidence="6">
    <location>
        <begin position="298"/>
        <end position="318"/>
    </location>
</feature>
<dbReference type="AlphaFoldDB" id="E4UMR8"/>
<dbReference type="InParanoid" id="E4UMR8"/>
<dbReference type="GO" id="GO:0022857">
    <property type="term" value="F:transmembrane transporter activity"/>
    <property type="evidence" value="ECO:0007669"/>
    <property type="project" value="InterPro"/>
</dbReference>
<dbReference type="PANTHER" id="PTHR42718:SF36">
    <property type="entry name" value="MULTIDRUG TRANSPORTER, PUTATIVE (AFU_ORTHOLOGUE AFUA_4G13820)-RELATED"/>
    <property type="match status" value="1"/>
</dbReference>
<dbReference type="OMA" id="CFSIVMS"/>
<dbReference type="Proteomes" id="UP000002669">
    <property type="component" value="Unassembled WGS sequence"/>
</dbReference>
<feature type="region of interest" description="Disordered" evidence="5">
    <location>
        <begin position="20"/>
        <end position="79"/>
    </location>
</feature>
<keyword evidence="3 6" id="KW-1133">Transmembrane helix</keyword>
<feature type="transmembrane region" description="Helical" evidence="6">
    <location>
        <begin position="330"/>
        <end position="350"/>
    </location>
</feature>
<keyword evidence="4 6" id="KW-0472">Membrane</keyword>
<feature type="compositionally biased region" description="Polar residues" evidence="5">
    <location>
        <begin position="23"/>
        <end position="42"/>
    </location>
</feature>
<name>E4UMR8_ARTGP</name>
<dbReference type="HOGENOM" id="CLU_000960_27_2_1"/>
<dbReference type="OrthoDB" id="5086884at2759"/>
<dbReference type="Pfam" id="PF07690">
    <property type="entry name" value="MFS_1"/>
    <property type="match status" value="1"/>
</dbReference>
<evidence type="ECO:0000256" key="1">
    <source>
        <dbReference type="ARBA" id="ARBA00004141"/>
    </source>
</evidence>
<feature type="transmembrane region" description="Helical" evidence="6">
    <location>
        <begin position="237"/>
        <end position="258"/>
    </location>
</feature>
<feature type="transmembrane region" description="Helical" evidence="6">
    <location>
        <begin position="459"/>
        <end position="484"/>
    </location>
</feature>
<feature type="transmembrane region" description="Helical" evidence="6">
    <location>
        <begin position="204"/>
        <end position="225"/>
    </location>
</feature>
<dbReference type="InterPro" id="IPR011701">
    <property type="entry name" value="MFS"/>
</dbReference>
<feature type="transmembrane region" description="Helical" evidence="6">
    <location>
        <begin position="434"/>
        <end position="453"/>
    </location>
</feature>
<feature type="region of interest" description="Disordered" evidence="5">
    <location>
        <begin position="567"/>
        <end position="605"/>
    </location>
</feature>
<dbReference type="SUPFAM" id="SSF103473">
    <property type="entry name" value="MFS general substrate transporter"/>
    <property type="match status" value="1"/>
</dbReference>
<comment type="subcellular location">
    <subcellularLocation>
        <location evidence="1">Membrane</location>
        <topology evidence="1">Multi-pass membrane protein</topology>
    </subcellularLocation>
</comment>
<evidence type="ECO:0000256" key="2">
    <source>
        <dbReference type="ARBA" id="ARBA00022692"/>
    </source>
</evidence>
<feature type="domain" description="Major facilitator superfamily (MFS) profile" evidence="7">
    <location>
        <begin position="109"/>
        <end position="558"/>
    </location>
</feature>
<evidence type="ECO:0000313" key="8">
    <source>
        <dbReference type="EMBL" id="EFR00272.1"/>
    </source>
</evidence>
<feature type="transmembrane region" description="Helical" evidence="6">
    <location>
        <begin position="144"/>
        <end position="162"/>
    </location>
</feature>
<evidence type="ECO:0000256" key="5">
    <source>
        <dbReference type="SAM" id="MobiDB-lite"/>
    </source>
</evidence>
<feature type="transmembrane region" description="Helical" evidence="6">
    <location>
        <begin position="496"/>
        <end position="516"/>
    </location>
</feature>
<reference evidence="9" key="1">
    <citation type="journal article" date="2012" name="MBio">
        <title>Comparative genome analysis of Trichophyton rubrum and related dermatophytes reveals candidate genes involved in infection.</title>
        <authorList>
            <person name="Martinez D.A."/>
            <person name="Oliver B.G."/>
            <person name="Graeser Y."/>
            <person name="Goldberg J.M."/>
            <person name="Li W."/>
            <person name="Martinez-Rossi N.M."/>
            <person name="Monod M."/>
            <person name="Shelest E."/>
            <person name="Barton R.C."/>
            <person name="Birch E."/>
            <person name="Brakhage A.A."/>
            <person name="Chen Z."/>
            <person name="Gurr S.J."/>
            <person name="Heiman D."/>
            <person name="Heitman J."/>
            <person name="Kosti I."/>
            <person name="Rossi A."/>
            <person name="Saif S."/>
            <person name="Samalova M."/>
            <person name="Saunders C.W."/>
            <person name="Shea T."/>
            <person name="Summerbell R.C."/>
            <person name="Xu J."/>
            <person name="Young S."/>
            <person name="Zeng Q."/>
            <person name="Birren B.W."/>
            <person name="Cuomo C.A."/>
            <person name="White T.C."/>
        </authorList>
    </citation>
    <scope>NUCLEOTIDE SEQUENCE [LARGE SCALE GENOMIC DNA]</scope>
    <source>
        <strain evidence="9">ATCC MYA-4604 / CBS 118893</strain>
    </source>
</reference>
<dbReference type="GO" id="GO:0016020">
    <property type="term" value="C:membrane"/>
    <property type="evidence" value="ECO:0007669"/>
    <property type="project" value="UniProtKB-SubCell"/>
</dbReference>
<keyword evidence="9" id="KW-1185">Reference proteome</keyword>
<feature type="transmembrane region" description="Helical" evidence="6">
    <location>
        <begin position="371"/>
        <end position="393"/>
    </location>
</feature>
<dbReference type="PANTHER" id="PTHR42718">
    <property type="entry name" value="MAJOR FACILITATOR SUPERFAMILY MULTIDRUG TRANSPORTER MFSC"/>
    <property type="match status" value="1"/>
</dbReference>
<dbReference type="EMBL" id="DS989823">
    <property type="protein sequence ID" value="EFR00272.1"/>
    <property type="molecule type" value="Genomic_DNA"/>
</dbReference>
<feature type="compositionally biased region" description="Polar residues" evidence="5">
    <location>
        <begin position="55"/>
        <end position="72"/>
    </location>
</feature>
<evidence type="ECO:0000256" key="3">
    <source>
        <dbReference type="ARBA" id="ARBA00022989"/>
    </source>
</evidence>
<proteinExistence type="predicted"/>
<feature type="transmembrane region" description="Helical" evidence="6">
    <location>
        <begin position="103"/>
        <end position="124"/>
    </location>
</feature>
<feature type="transmembrane region" description="Helical" evidence="6">
    <location>
        <begin position="405"/>
        <end position="427"/>
    </location>
</feature>
<organism evidence="9">
    <name type="scientific">Arthroderma gypseum (strain ATCC MYA-4604 / CBS 118893)</name>
    <name type="common">Microsporum gypseum</name>
    <dbReference type="NCBI Taxonomy" id="535722"/>
    <lineage>
        <taxon>Eukaryota</taxon>
        <taxon>Fungi</taxon>
        <taxon>Dikarya</taxon>
        <taxon>Ascomycota</taxon>
        <taxon>Pezizomycotina</taxon>
        <taxon>Eurotiomycetes</taxon>
        <taxon>Eurotiomycetidae</taxon>
        <taxon>Onygenales</taxon>
        <taxon>Arthrodermataceae</taxon>
        <taxon>Nannizzia</taxon>
    </lineage>
</organism>
<evidence type="ECO:0000259" key="7">
    <source>
        <dbReference type="PROSITE" id="PS50850"/>
    </source>
</evidence>
<evidence type="ECO:0000256" key="4">
    <source>
        <dbReference type="ARBA" id="ARBA00023136"/>
    </source>
</evidence>
<dbReference type="RefSeq" id="XP_003175754.1">
    <property type="nucleotide sequence ID" value="XM_003175706.1"/>
</dbReference>
<dbReference type="PROSITE" id="PS50850">
    <property type="entry name" value="MFS"/>
    <property type="match status" value="1"/>
</dbReference>
<accession>E4UMR8</accession>
<dbReference type="InterPro" id="IPR020846">
    <property type="entry name" value="MFS_dom"/>
</dbReference>
<evidence type="ECO:0000313" key="9">
    <source>
        <dbReference type="Proteomes" id="UP000002669"/>
    </source>
</evidence>
<gene>
    <name evidence="8" type="ORF">MGYG_03275</name>
</gene>
<dbReference type="Gene3D" id="1.20.1250.20">
    <property type="entry name" value="MFS general substrate transporter like domains"/>
    <property type="match status" value="1"/>
</dbReference>
<protein>
    <submittedName>
        <fullName evidence="8">Drug resistance protein</fullName>
    </submittedName>
</protein>
<sequence length="605" mass="66110">MGLVSGSRRWRFWRKTDLDVPSNEAQAHTSQEQQPHLHTNNGEETEHGHRALSVPASSLRRTSSACTQQAPASSMEYDAEGAVDPDADIERLGRQRPPVFRNFASEAAFCFSIVMSQVLTEYFISGFNVIIPRLVDEFDIPDASAVWPASAFPLVVSSTLLISGRLADMIGGYYMYVGGMGWLCIWSVIASFSNNRIMLILCRALQGLGPAAYLPSGMMLLSIVYRPGPRKNLVFSLYGTCAVFGFFIGIFCSGLAAQYLAWQWYFRIGAILAAITTASSFFFIPSDAAERRNQGVKMDYLGSVLIVVGLTLFVFAVTDSAHASHGWKTPYVYVSFVLGCLFLAGAFYVEGWVAESPLLPFDLFDAPYMKAMVLALLFFYGCLGVFLLYGTLYMVHIMGATSLQVVAWCTPMVVGGFAFPIMVGICLHLVSGTVLLIISGIGWIMAGLLFAIMPDGASYWAYAFPAMIGATLGIDVTFNITNIFITTSQPKHRQGLAGALINSVLFLSIAVLLGFADVAQVATLDQGRKQSYRVVFWFNTACASVALLIIVLFVRVNPAASDLTVDEKKRQHELSQRQSQYLEAPPQGIGENPPTAPRHDNLASS</sequence>
<dbReference type="eggNOG" id="KOG0254">
    <property type="taxonomic scope" value="Eukaryota"/>
</dbReference>
<keyword evidence="2 6" id="KW-0812">Transmembrane</keyword>
<dbReference type="InterPro" id="IPR036259">
    <property type="entry name" value="MFS_trans_sf"/>
</dbReference>